<evidence type="ECO:0008006" key="4">
    <source>
        <dbReference type="Google" id="ProtNLM"/>
    </source>
</evidence>
<keyword evidence="1" id="KW-0732">Signal</keyword>
<organism evidence="2 3">
    <name type="scientific">Mariniradius sediminis</name>
    <dbReference type="NCBI Taxonomy" id="2909237"/>
    <lineage>
        <taxon>Bacteria</taxon>
        <taxon>Pseudomonadati</taxon>
        <taxon>Bacteroidota</taxon>
        <taxon>Cytophagia</taxon>
        <taxon>Cytophagales</taxon>
        <taxon>Cyclobacteriaceae</taxon>
        <taxon>Mariniradius</taxon>
    </lineage>
</organism>
<evidence type="ECO:0000256" key="1">
    <source>
        <dbReference type="SAM" id="SignalP"/>
    </source>
</evidence>
<dbReference type="RefSeq" id="WP_234863012.1">
    <property type="nucleotide sequence ID" value="NZ_JAKEVZ010000023.1"/>
</dbReference>
<name>A0ABS9C0W1_9BACT</name>
<dbReference type="EMBL" id="JAKEVZ010000023">
    <property type="protein sequence ID" value="MCF1753200.1"/>
    <property type="molecule type" value="Genomic_DNA"/>
</dbReference>
<sequence length="209" mass="23709">MKKILVFIAIITFGISANAQTNSNRIPNFRVNNFRVNYDVAVPLGQMSEDFISQMSWRGVSIENRWGIKPKLSVGFLVGWQVFAQRVDNFTQDLNNGNAAINGNQFRTINTFPFQGTVHYTFTEDADIMPWVGLGLGVAHSNQVMQVGFFEEQRTITSFAMTPQVGIDLPLNRVTSLTLSTRYNFFLHSNQPFNYSFLVFSVGIKSRYL</sequence>
<evidence type="ECO:0000313" key="2">
    <source>
        <dbReference type="EMBL" id="MCF1753200.1"/>
    </source>
</evidence>
<accession>A0ABS9C0W1</accession>
<dbReference type="Proteomes" id="UP001201449">
    <property type="component" value="Unassembled WGS sequence"/>
</dbReference>
<proteinExistence type="predicted"/>
<protein>
    <recommendedName>
        <fullName evidence="4">Outer membrane protein beta-barrel domain-containing protein</fullName>
    </recommendedName>
</protein>
<dbReference type="InterPro" id="IPR011250">
    <property type="entry name" value="OMP/PagP_B-barrel"/>
</dbReference>
<keyword evidence="3" id="KW-1185">Reference proteome</keyword>
<evidence type="ECO:0000313" key="3">
    <source>
        <dbReference type="Proteomes" id="UP001201449"/>
    </source>
</evidence>
<dbReference type="SUPFAM" id="SSF56925">
    <property type="entry name" value="OMPA-like"/>
    <property type="match status" value="1"/>
</dbReference>
<feature type="chain" id="PRO_5046662588" description="Outer membrane protein beta-barrel domain-containing protein" evidence="1">
    <location>
        <begin position="20"/>
        <end position="209"/>
    </location>
</feature>
<feature type="signal peptide" evidence="1">
    <location>
        <begin position="1"/>
        <end position="19"/>
    </location>
</feature>
<dbReference type="Gene3D" id="2.40.160.20">
    <property type="match status" value="1"/>
</dbReference>
<gene>
    <name evidence="2" type="ORF">L0U89_19220</name>
</gene>
<reference evidence="2 3" key="1">
    <citation type="submission" date="2022-01" db="EMBL/GenBank/DDBJ databases">
        <title>Mariniradius saccharolyticus sp. nov., isolated from sediment of a river.</title>
        <authorList>
            <person name="Liu H."/>
        </authorList>
    </citation>
    <scope>NUCLEOTIDE SEQUENCE [LARGE SCALE GENOMIC DNA]</scope>
    <source>
        <strain evidence="2 3">RY-2</strain>
    </source>
</reference>
<comment type="caution">
    <text evidence="2">The sequence shown here is derived from an EMBL/GenBank/DDBJ whole genome shotgun (WGS) entry which is preliminary data.</text>
</comment>